<proteinExistence type="predicted"/>
<dbReference type="InterPro" id="IPR018891">
    <property type="entry name" value="AIPR_C"/>
</dbReference>
<evidence type="ECO:0000313" key="2">
    <source>
        <dbReference type="EMBL" id="NYG33068.1"/>
    </source>
</evidence>
<reference evidence="2 3" key="1">
    <citation type="submission" date="2020-07" db="EMBL/GenBank/DDBJ databases">
        <title>Genomic Encyclopedia of Archaeal and Bacterial Type Strains, Phase II (KMG-II): from individual species to whole genera.</title>
        <authorList>
            <person name="Goeker M."/>
        </authorList>
    </citation>
    <scope>NUCLEOTIDE SEQUENCE [LARGE SCALE GENOMIC DNA]</scope>
    <source>
        <strain evidence="2 3">DSM 21226</strain>
    </source>
</reference>
<dbReference type="AlphaFoldDB" id="A0A7Y9R063"/>
<sequence>MQLKNWWVKHGKRLVAKNIRHSLGNTDVNLQIRQTSLDSPDLFWYFNNGITMIADRTDRAPAGAAARSAGNFIFKGASIVNGAQTVSTLGRISEDEKLGIVRVPFRVILLSGAPEDLGQKITRANNLQNRIESRDFVAQDPEQTRLRQEMAIEKVDYQFVRGDDASLGVNSCELLELTAALACASGDSSLAVQVKTGIGRFFVDLKKAPYKTLFNPSVSGAKAFNCVLVLRAINNWIDDKKLGMVKKSGTEWGVLVHGNMILTAAIFAKIPSNKLDCPIADFRKELALLDIDGISGSALEKMVDKIKKEYANNFLAVLFKNPTMSRSVYGSGVA</sequence>
<gene>
    <name evidence="2" type="ORF">BDD16_002054</name>
</gene>
<dbReference type="RefSeq" id="WP_218897762.1">
    <property type="nucleotide sequence ID" value="NZ_JACCFH010000001.1"/>
</dbReference>
<evidence type="ECO:0000259" key="1">
    <source>
        <dbReference type="Pfam" id="PF10592"/>
    </source>
</evidence>
<dbReference type="Proteomes" id="UP000518288">
    <property type="component" value="Unassembled WGS sequence"/>
</dbReference>
<protein>
    <recommendedName>
        <fullName evidence="1">Abortive phage infection protein C-terminal domain-containing protein</fullName>
    </recommendedName>
</protein>
<evidence type="ECO:0000313" key="3">
    <source>
        <dbReference type="Proteomes" id="UP000518288"/>
    </source>
</evidence>
<comment type="caution">
    <text evidence="2">The sequence shown here is derived from an EMBL/GenBank/DDBJ whole genome shotgun (WGS) entry which is preliminary data.</text>
</comment>
<feature type="domain" description="Abortive phage infection protein C-terminal" evidence="1">
    <location>
        <begin position="17"/>
        <end position="154"/>
    </location>
</feature>
<dbReference type="Pfam" id="PF10592">
    <property type="entry name" value="AIPR"/>
    <property type="match status" value="1"/>
</dbReference>
<dbReference type="EMBL" id="JACCFH010000001">
    <property type="protein sequence ID" value="NYG33068.1"/>
    <property type="molecule type" value="Genomic_DNA"/>
</dbReference>
<name>A0A7Y9R063_9BURK</name>
<keyword evidence="3" id="KW-1185">Reference proteome</keyword>
<accession>A0A7Y9R063</accession>
<organism evidence="2 3">
    <name type="scientific">Sphaerotilus montanus</name>
    <dbReference type="NCBI Taxonomy" id="522889"/>
    <lineage>
        <taxon>Bacteria</taxon>
        <taxon>Pseudomonadati</taxon>
        <taxon>Pseudomonadota</taxon>
        <taxon>Betaproteobacteria</taxon>
        <taxon>Burkholderiales</taxon>
        <taxon>Sphaerotilaceae</taxon>
        <taxon>Sphaerotilus</taxon>
    </lineage>
</organism>